<evidence type="ECO:0000256" key="11">
    <source>
        <dbReference type="ARBA" id="ARBA00023303"/>
    </source>
</evidence>
<dbReference type="GO" id="GO:0005249">
    <property type="term" value="F:voltage-gated potassium channel activity"/>
    <property type="evidence" value="ECO:0007669"/>
    <property type="project" value="InterPro"/>
</dbReference>
<reference evidence="15" key="3">
    <citation type="submission" date="2015-02" db="UniProtKB">
        <authorList>
            <consortium name="EnsemblProtists"/>
        </authorList>
    </citation>
    <scope>IDENTIFICATION</scope>
    <source>
        <strain evidence="15">DAOM BR144</strain>
    </source>
</reference>
<dbReference type="GO" id="GO:0042391">
    <property type="term" value="P:regulation of membrane potential"/>
    <property type="evidence" value="ECO:0007669"/>
    <property type="project" value="TreeGrafter"/>
</dbReference>
<dbReference type="SUPFAM" id="SSF51206">
    <property type="entry name" value="cAMP-binding domain-like"/>
    <property type="match status" value="1"/>
</dbReference>
<keyword evidence="7" id="KW-0630">Potassium</keyword>
<dbReference type="Pfam" id="PF00520">
    <property type="entry name" value="Ion_trans"/>
    <property type="match status" value="1"/>
</dbReference>
<organism evidence="15 16">
    <name type="scientific">Globisporangium ultimum (strain ATCC 200006 / CBS 805.95 / DAOM BR144)</name>
    <name type="common">Pythium ultimum</name>
    <dbReference type="NCBI Taxonomy" id="431595"/>
    <lineage>
        <taxon>Eukaryota</taxon>
        <taxon>Sar</taxon>
        <taxon>Stramenopiles</taxon>
        <taxon>Oomycota</taxon>
        <taxon>Peronosporomycetes</taxon>
        <taxon>Pythiales</taxon>
        <taxon>Pythiaceae</taxon>
        <taxon>Globisporangium</taxon>
    </lineage>
</organism>
<keyword evidence="3" id="KW-0633">Potassium transport</keyword>
<feature type="domain" description="Cyclic nucleotide-binding" evidence="14">
    <location>
        <begin position="375"/>
        <end position="474"/>
    </location>
</feature>
<keyword evidence="4 13" id="KW-0812">Transmembrane</keyword>
<dbReference type="CDD" id="cd00038">
    <property type="entry name" value="CAP_ED"/>
    <property type="match status" value="1"/>
</dbReference>
<feature type="transmembrane region" description="Helical" evidence="13">
    <location>
        <begin position="197"/>
        <end position="217"/>
    </location>
</feature>
<keyword evidence="10 13" id="KW-0472">Membrane</keyword>
<feature type="region of interest" description="Disordered" evidence="12">
    <location>
        <begin position="543"/>
        <end position="566"/>
    </location>
</feature>
<evidence type="ECO:0000256" key="8">
    <source>
        <dbReference type="ARBA" id="ARBA00022989"/>
    </source>
</evidence>
<keyword evidence="9" id="KW-0406">Ion transport</keyword>
<evidence type="ECO:0000256" key="6">
    <source>
        <dbReference type="ARBA" id="ARBA00022882"/>
    </source>
</evidence>
<proteinExistence type="predicted"/>
<dbReference type="InterPro" id="IPR005821">
    <property type="entry name" value="Ion_trans_dom"/>
</dbReference>
<dbReference type="GO" id="GO:0034702">
    <property type="term" value="C:monoatomic ion channel complex"/>
    <property type="evidence" value="ECO:0007669"/>
    <property type="project" value="UniProtKB-KW"/>
</dbReference>
<dbReference type="Gene3D" id="1.10.287.630">
    <property type="entry name" value="Helix hairpin bin"/>
    <property type="match status" value="1"/>
</dbReference>
<evidence type="ECO:0000256" key="1">
    <source>
        <dbReference type="ARBA" id="ARBA00004141"/>
    </source>
</evidence>
<dbReference type="VEuPathDB" id="FungiDB:PYU1_G010516"/>
<dbReference type="PRINTS" id="PR01463">
    <property type="entry name" value="EAGCHANLFMLY"/>
</dbReference>
<reference evidence="16" key="1">
    <citation type="journal article" date="2010" name="Genome Biol.">
        <title>Genome sequence of the necrotrophic plant pathogen Pythium ultimum reveals original pathogenicity mechanisms and effector repertoire.</title>
        <authorList>
            <person name="Levesque C.A."/>
            <person name="Brouwer H."/>
            <person name="Cano L."/>
            <person name="Hamilton J.P."/>
            <person name="Holt C."/>
            <person name="Huitema E."/>
            <person name="Raffaele S."/>
            <person name="Robideau G.P."/>
            <person name="Thines M."/>
            <person name="Win J."/>
            <person name="Zerillo M.M."/>
            <person name="Beakes G.W."/>
            <person name="Boore J.L."/>
            <person name="Busam D."/>
            <person name="Dumas B."/>
            <person name="Ferriera S."/>
            <person name="Fuerstenberg S.I."/>
            <person name="Gachon C.M."/>
            <person name="Gaulin E."/>
            <person name="Govers F."/>
            <person name="Grenville-Briggs L."/>
            <person name="Horner N."/>
            <person name="Hostetler J."/>
            <person name="Jiang R.H."/>
            <person name="Johnson J."/>
            <person name="Krajaejun T."/>
            <person name="Lin H."/>
            <person name="Meijer H.J."/>
            <person name="Moore B."/>
            <person name="Morris P."/>
            <person name="Phuntmart V."/>
            <person name="Puiu D."/>
            <person name="Shetty J."/>
            <person name="Stajich J.E."/>
            <person name="Tripathy S."/>
            <person name="Wawra S."/>
            <person name="van West P."/>
            <person name="Whitty B.R."/>
            <person name="Coutinho P.M."/>
            <person name="Henrissat B."/>
            <person name="Martin F."/>
            <person name="Thomas P.D."/>
            <person name="Tyler B.M."/>
            <person name="De Vries R.P."/>
            <person name="Kamoun S."/>
            <person name="Yandell M."/>
            <person name="Tisserat N."/>
            <person name="Buell C.R."/>
        </authorList>
    </citation>
    <scope>NUCLEOTIDE SEQUENCE</scope>
    <source>
        <strain evidence="16">DAOM:BR144</strain>
    </source>
</reference>
<dbReference type="EMBL" id="GL376596">
    <property type="status" value="NOT_ANNOTATED_CDS"/>
    <property type="molecule type" value="Genomic_DNA"/>
</dbReference>
<protein>
    <recommendedName>
        <fullName evidence="14">Cyclic nucleotide-binding domain-containing protein</fullName>
    </recommendedName>
</protein>
<dbReference type="SUPFAM" id="SSF81324">
    <property type="entry name" value="Voltage-gated potassium channels"/>
    <property type="match status" value="1"/>
</dbReference>
<keyword evidence="16" id="KW-1185">Reference proteome</keyword>
<dbReference type="InterPro" id="IPR014710">
    <property type="entry name" value="RmlC-like_jellyroll"/>
</dbReference>
<keyword evidence="11" id="KW-0407">Ion channel</keyword>
<dbReference type="InterPro" id="IPR003938">
    <property type="entry name" value="K_chnl_volt-dep_EAG/ELK/ERG"/>
</dbReference>
<dbReference type="Proteomes" id="UP000019132">
    <property type="component" value="Unassembled WGS sequence"/>
</dbReference>
<dbReference type="InterPro" id="IPR050818">
    <property type="entry name" value="KCNH_animal-type"/>
</dbReference>
<keyword evidence="8 13" id="KW-1133">Transmembrane helix</keyword>
<dbReference type="PANTHER" id="PTHR10217:SF435">
    <property type="entry name" value="POTASSIUM VOLTAGE-GATED CHANNEL PROTEIN EAG"/>
    <property type="match status" value="1"/>
</dbReference>
<evidence type="ECO:0000256" key="10">
    <source>
        <dbReference type="ARBA" id="ARBA00023136"/>
    </source>
</evidence>
<evidence type="ECO:0000256" key="5">
    <source>
        <dbReference type="ARBA" id="ARBA00022826"/>
    </source>
</evidence>
<keyword evidence="2" id="KW-0813">Transport</keyword>
<evidence type="ECO:0000256" key="4">
    <source>
        <dbReference type="ARBA" id="ARBA00022692"/>
    </source>
</evidence>
<evidence type="ECO:0000256" key="2">
    <source>
        <dbReference type="ARBA" id="ARBA00022448"/>
    </source>
</evidence>
<dbReference type="PANTHER" id="PTHR10217">
    <property type="entry name" value="VOLTAGE AND LIGAND GATED POTASSIUM CHANNEL"/>
    <property type="match status" value="1"/>
</dbReference>
<feature type="transmembrane region" description="Helical" evidence="13">
    <location>
        <begin position="42"/>
        <end position="63"/>
    </location>
</feature>
<name>K3WZY9_GLOUD</name>
<evidence type="ECO:0000259" key="14">
    <source>
        <dbReference type="PROSITE" id="PS50042"/>
    </source>
</evidence>
<evidence type="ECO:0000256" key="13">
    <source>
        <dbReference type="SAM" id="Phobius"/>
    </source>
</evidence>
<evidence type="ECO:0000256" key="12">
    <source>
        <dbReference type="SAM" id="MobiDB-lite"/>
    </source>
</evidence>
<reference evidence="16" key="2">
    <citation type="submission" date="2010-04" db="EMBL/GenBank/DDBJ databases">
        <authorList>
            <person name="Buell R."/>
            <person name="Hamilton J."/>
            <person name="Hostetler J."/>
        </authorList>
    </citation>
    <scope>NUCLEOTIDE SEQUENCE [LARGE SCALE GENOMIC DNA]</scope>
    <source>
        <strain evidence="16">DAOM:BR144</strain>
    </source>
</reference>
<dbReference type="EnsemblProtists" id="PYU1_T010538">
    <property type="protein sequence ID" value="PYU1_T010538"/>
    <property type="gene ID" value="PYU1_G010516"/>
</dbReference>
<evidence type="ECO:0000313" key="16">
    <source>
        <dbReference type="Proteomes" id="UP000019132"/>
    </source>
</evidence>
<keyword evidence="5" id="KW-0631">Potassium channel</keyword>
<dbReference type="PROSITE" id="PS50042">
    <property type="entry name" value="CNMP_BINDING_3"/>
    <property type="match status" value="1"/>
</dbReference>
<dbReference type="AlphaFoldDB" id="K3WZY9"/>
<evidence type="ECO:0000313" key="15">
    <source>
        <dbReference type="EnsemblProtists" id="PYU1_T010538"/>
    </source>
</evidence>
<evidence type="ECO:0000256" key="3">
    <source>
        <dbReference type="ARBA" id="ARBA00022538"/>
    </source>
</evidence>
<sequence>MRAKALTAEDQDELAYFSQRIGNSDFKLARRLVIHPHGRTRAFWDTILMVLISWILVVVPLELSFKELDPHIRRTLLRFDLFVDSMFAIDIFLNFNTGIESDGKLHFSFRSIYRHYLRSWFFPDVIWTLPLYAFVEFKDPHTYSSHATLSRVAQTHTWLYTCFRCIRFLRVFELPHLQRRLEYSLLISSKISSLGSFMYVVVALSHVFSCMFAYLAFGDQEHLAIAIESNLLESDNLQTKYIASFYWSMMTMTTVGYGDITVRTNTGRLFSLAAMVVGGGIFAYGISNVVALFQQLYVDETEHRHKMDNVNTFMHSRSLPRKLRDEIRANFFHMRKATRESKQHDYEIFQQMSRTLQSNVATLFCQEMMPRKMPFLAGCNAEFIHELYLSMEVRCYLPGEDIIRQDDYGTEMYFLFVGHVQVFLSHTKVAALGPSAFFGEFGIFNPKKPRLATIQALDFCETHCIQRRELFRILVCHPFMLRTIQQLAVLRSRKALNILYESGGKSRTLLQGLASMWHQEGILALFPRGIVTAKDEFPSLQEYLPPMPTTSSPDAAGRRASFHKRI</sequence>
<evidence type="ECO:0000256" key="9">
    <source>
        <dbReference type="ARBA" id="ARBA00023065"/>
    </source>
</evidence>
<dbReference type="InterPro" id="IPR018490">
    <property type="entry name" value="cNMP-bd_dom_sf"/>
</dbReference>
<accession>K3WZY9</accession>
<dbReference type="Pfam" id="PF00027">
    <property type="entry name" value="cNMP_binding"/>
    <property type="match status" value="1"/>
</dbReference>
<dbReference type="OMA" id="YLISHAY"/>
<feature type="transmembrane region" description="Helical" evidence="13">
    <location>
        <begin position="269"/>
        <end position="293"/>
    </location>
</feature>
<dbReference type="HOGENOM" id="CLU_005746_13_1_1"/>
<feature type="transmembrane region" description="Helical" evidence="13">
    <location>
        <begin position="115"/>
        <end position="135"/>
    </location>
</feature>
<comment type="subcellular location">
    <subcellularLocation>
        <location evidence="1">Membrane</location>
        <topology evidence="1">Multi-pass membrane protein</topology>
    </subcellularLocation>
</comment>
<dbReference type="GO" id="GO:0005886">
    <property type="term" value="C:plasma membrane"/>
    <property type="evidence" value="ECO:0007669"/>
    <property type="project" value="TreeGrafter"/>
</dbReference>
<dbReference type="eggNOG" id="KOG0498">
    <property type="taxonomic scope" value="Eukaryota"/>
</dbReference>
<dbReference type="SMART" id="SM00100">
    <property type="entry name" value="cNMP"/>
    <property type="match status" value="1"/>
</dbReference>
<evidence type="ECO:0000256" key="7">
    <source>
        <dbReference type="ARBA" id="ARBA00022958"/>
    </source>
</evidence>
<dbReference type="Gene3D" id="2.60.120.10">
    <property type="entry name" value="Jelly Rolls"/>
    <property type="match status" value="1"/>
</dbReference>
<keyword evidence="6" id="KW-0851">Voltage-gated channel</keyword>
<dbReference type="InterPro" id="IPR000595">
    <property type="entry name" value="cNMP-bd_dom"/>
</dbReference>
<dbReference type="InParanoid" id="K3WZY9"/>
<dbReference type="Gene3D" id="1.10.287.70">
    <property type="match status" value="1"/>
</dbReference>